<dbReference type="AlphaFoldDB" id="A0A6J4KEY5"/>
<reference evidence="1" key="1">
    <citation type="submission" date="2020-02" db="EMBL/GenBank/DDBJ databases">
        <authorList>
            <person name="Meier V. D."/>
        </authorList>
    </citation>
    <scope>NUCLEOTIDE SEQUENCE</scope>
    <source>
        <strain evidence="1">AVDCRST_MAG93</strain>
    </source>
</reference>
<sequence length="76" mass="8573">VVLWQAFRSQIVVEETTIMPVDQHDIVPIDTHAIEQLQQIAEMGYAIARMAEQQIELQRQQQALVGRMDTAAGIVT</sequence>
<gene>
    <name evidence="1" type="ORF">AVDCRST_MAG93-4727</name>
</gene>
<proteinExistence type="predicted"/>
<protein>
    <submittedName>
        <fullName evidence="1">Uncharacterized protein</fullName>
    </submittedName>
</protein>
<dbReference type="EMBL" id="CADCTR010001590">
    <property type="protein sequence ID" value="CAA9302899.1"/>
    <property type="molecule type" value="Genomic_DNA"/>
</dbReference>
<organism evidence="1">
    <name type="scientific">uncultured Chloroflexia bacterium</name>
    <dbReference type="NCBI Taxonomy" id="1672391"/>
    <lineage>
        <taxon>Bacteria</taxon>
        <taxon>Bacillati</taxon>
        <taxon>Chloroflexota</taxon>
        <taxon>Chloroflexia</taxon>
        <taxon>environmental samples</taxon>
    </lineage>
</organism>
<feature type="non-terminal residue" evidence="1">
    <location>
        <position position="1"/>
    </location>
</feature>
<evidence type="ECO:0000313" key="1">
    <source>
        <dbReference type="EMBL" id="CAA9302899.1"/>
    </source>
</evidence>
<accession>A0A6J4KEY5</accession>
<name>A0A6J4KEY5_9CHLR</name>